<dbReference type="PROSITE" id="PS51873">
    <property type="entry name" value="TRIAD"/>
    <property type="match status" value="1"/>
</dbReference>
<dbReference type="CDD" id="cd23820">
    <property type="entry name" value="RWD_RNF14"/>
    <property type="match status" value="1"/>
</dbReference>
<dbReference type="Pfam" id="PF05773">
    <property type="entry name" value="RWD"/>
    <property type="match status" value="1"/>
</dbReference>
<dbReference type="Gene3D" id="2.20.25.20">
    <property type="match status" value="1"/>
</dbReference>
<dbReference type="InterPro" id="IPR047548">
    <property type="entry name" value="Rcat_RBR_RNF14"/>
</dbReference>
<dbReference type="SMART" id="SM00591">
    <property type="entry name" value="RWD"/>
    <property type="match status" value="1"/>
</dbReference>
<dbReference type="InterPro" id="IPR016135">
    <property type="entry name" value="UBQ-conjugating_enzyme/RWD"/>
</dbReference>
<gene>
    <name evidence="12" type="ORF">OFUS_LOCUS5509</name>
</gene>
<dbReference type="InterPro" id="IPR001841">
    <property type="entry name" value="Znf_RING"/>
</dbReference>
<dbReference type="SMART" id="SM00184">
    <property type="entry name" value="RING"/>
    <property type="match status" value="1"/>
</dbReference>
<dbReference type="OrthoDB" id="1431934at2759"/>
<dbReference type="InterPro" id="IPR017907">
    <property type="entry name" value="Znf_RING_CS"/>
</dbReference>
<evidence type="ECO:0000256" key="10">
    <source>
        <dbReference type="ARBA" id="ARBA00044508"/>
    </source>
</evidence>
<evidence type="ECO:0000256" key="2">
    <source>
        <dbReference type="ARBA" id="ARBA00004906"/>
    </source>
</evidence>
<evidence type="ECO:0000256" key="9">
    <source>
        <dbReference type="ARBA" id="ARBA00022833"/>
    </source>
</evidence>
<dbReference type="FunFam" id="3.30.40.10:FF:000186">
    <property type="entry name" value="RBR-type E3 ubiquitin transferase"/>
    <property type="match status" value="1"/>
</dbReference>
<keyword evidence="7" id="KW-0863">Zinc-finger</keyword>
<accession>A0A8J1Y8W5</accession>
<feature type="compositionally biased region" description="Basic and acidic residues" evidence="11">
    <location>
        <begin position="236"/>
        <end position="278"/>
    </location>
</feature>
<dbReference type="Gene3D" id="1.20.120.1750">
    <property type="match status" value="1"/>
</dbReference>
<comment type="caution">
    <text evidence="12">The sequence shown here is derived from an EMBL/GenBank/DDBJ whole genome shotgun (WGS) entry which is preliminary data.</text>
</comment>
<dbReference type="Pfam" id="PF22191">
    <property type="entry name" value="IBR_1"/>
    <property type="match status" value="1"/>
</dbReference>
<keyword evidence="13" id="KW-1185">Reference proteome</keyword>
<evidence type="ECO:0000256" key="5">
    <source>
        <dbReference type="ARBA" id="ARBA00022723"/>
    </source>
</evidence>
<evidence type="ECO:0000313" key="13">
    <source>
        <dbReference type="Proteomes" id="UP000749559"/>
    </source>
</evidence>
<keyword evidence="4" id="KW-0808">Transferase</keyword>
<dbReference type="EC" id="2.3.2.31" evidence="3"/>
<evidence type="ECO:0000256" key="7">
    <source>
        <dbReference type="ARBA" id="ARBA00022771"/>
    </source>
</evidence>
<evidence type="ECO:0000256" key="1">
    <source>
        <dbReference type="ARBA" id="ARBA00001798"/>
    </source>
</evidence>
<sequence length="586" mass="67078">MAEEDDESQENELLALSSIYTEHELITTEDNGLRSGHFNANIELPDSFAVRFPELDIGGGDVDGKEIAAAGLDGAESKTAVHNLEYLPPVELNFELPKNYPSKAPPVFTLSAKWLSLKQLTELCKKLDRIWIENEGMEVLFMWISFLKDELLDFLNLSSPLDLSSVIPLRKRLRRKTEENVDIANNLGSDSSHHESKGKGNCYESSSKSTRQKKPKSPIFDAEEAHKRRNKQSQPIRERPGHDKVKNNDAERNTKCKELTTDNAKTIDGDKRTNDRGQRYDKRAIRSIANRQALLPALIEFNEIEKQRRFELTCFTCSICFSEKYGGQCLKFYDCGHVYCQGCMAGYFEVMINDGNVKALTCPNDKCESQATPAQVKELVPVELFEKYDRLLLQTTLDTMADVVYCPRVHCQSPVVKEPDTTMGRCAACHYVFCTFCKYAYHGISACKIKPDEIKKLRAEYNEANDLKKKLLEKRYGKTIIRHIIEESESLDWLDQYSKQCPSCGTNIQKIDGCNKMSCTKCRNYFCWLCMATLNHGNPYSHFNSLGSPCFNQLFQGVETNEWEVPEEEQERNLEDWQEDVDMFLF</sequence>
<evidence type="ECO:0000256" key="8">
    <source>
        <dbReference type="ARBA" id="ARBA00022786"/>
    </source>
</evidence>
<dbReference type="PROSITE" id="PS00518">
    <property type="entry name" value="ZF_RING_1"/>
    <property type="match status" value="1"/>
</dbReference>
<keyword evidence="5" id="KW-0479">Metal-binding</keyword>
<dbReference type="InterPro" id="IPR006575">
    <property type="entry name" value="RWD_dom"/>
</dbReference>
<evidence type="ECO:0000313" key="12">
    <source>
        <dbReference type="EMBL" id="CAH1778616.1"/>
    </source>
</evidence>
<reference evidence="12" key="1">
    <citation type="submission" date="2022-03" db="EMBL/GenBank/DDBJ databases">
        <authorList>
            <person name="Martin C."/>
        </authorList>
    </citation>
    <scope>NUCLEOTIDE SEQUENCE</scope>
</reference>
<name>A0A8J1Y8W5_OWEFU</name>
<dbReference type="InterPro" id="IPR013083">
    <property type="entry name" value="Znf_RING/FYVE/PHD"/>
</dbReference>
<evidence type="ECO:0000256" key="11">
    <source>
        <dbReference type="SAM" id="MobiDB-lite"/>
    </source>
</evidence>
<dbReference type="SMART" id="SM00647">
    <property type="entry name" value="IBR"/>
    <property type="match status" value="2"/>
</dbReference>
<dbReference type="Gene3D" id="3.30.40.10">
    <property type="entry name" value="Zinc/RING finger domain, C3HC4 (zinc finger)"/>
    <property type="match status" value="1"/>
</dbReference>
<dbReference type="GO" id="GO:0016567">
    <property type="term" value="P:protein ubiquitination"/>
    <property type="evidence" value="ECO:0007669"/>
    <property type="project" value="InterPro"/>
</dbReference>
<dbReference type="PROSITE" id="PS50089">
    <property type="entry name" value="ZF_RING_2"/>
    <property type="match status" value="1"/>
</dbReference>
<dbReference type="AlphaFoldDB" id="A0A8J1Y8W5"/>
<dbReference type="EMBL" id="CAIIXF020000003">
    <property type="protein sequence ID" value="CAH1778616.1"/>
    <property type="molecule type" value="Genomic_DNA"/>
</dbReference>
<evidence type="ECO:0000256" key="4">
    <source>
        <dbReference type="ARBA" id="ARBA00022679"/>
    </source>
</evidence>
<evidence type="ECO:0000256" key="3">
    <source>
        <dbReference type="ARBA" id="ARBA00012251"/>
    </source>
</evidence>
<organism evidence="12 13">
    <name type="scientific">Owenia fusiformis</name>
    <name type="common">Polychaete worm</name>
    <dbReference type="NCBI Taxonomy" id="6347"/>
    <lineage>
        <taxon>Eukaryota</taxon>
        <taxon>Metazoa</taxon>
        <taxon>Spiralia</taxon>
        <taxon>Lophotrochozoa</taxon>
        <taxon>Annelida</taxon>
        <taxon>Polychaeta</taxon>
        <taxon>Sedentaria</taxon>
        <taxon>Canalipalpata</taxon>
        <taxon>Sabellida</taxon>
        <taxon>Oweniida</taxon>
        <taxon>Oweniidae</taxon>
        <taxon>Owenia</taxon>
    </lineage>
</organism>
<proteinExistence type="inferred from homology"/>
<dbReference type="SUPFAM" id="SSF57850">
    <property type="entry name" value="RING/U-box"/>
    <property type="match status" value="3"/>
</dbReference>
<dbReference type="PROSITE" id="PS50908">
    <property type="entry name" value="RWD"/>
    <property type="match status" value="1"/>
</dbReference>
<dbReference type="Gene3D" id="3.10.110.10">
    <property type="entry name" value="Ubiquitin Conjugating Enzyme"/>
    <property type="match status" value="1"/>
</dbReference>
<feature type="region of interest" description="Disordered" evidence="11">
    <location>
        <begin position="184"/>
        <end position="278"/>
    </location>
</feature>
<dbReference type="Pfam" id="PF01485">
    <property type="entry name" value="IBR"/>
    <property type="match status" value="1"/>
</dbReference>
<dbReference type="CDD" id="cd20354">
    <property type="entry name" value="Rcat_RBR_RNF14"/>
    <property type="match status" value="1"/>
</dbReference>
<comment type="catalytic activity">
    <reaction evidence="1">
        <text>[E2 ubiquitin-conjugating enzyme]-S-ubiquitinyl-L-cysteine + [acceptor protein]-L-lysine = [E2 ubiquitin-conjugating enzyme]-L-cysteine + [acceptor protein]-N(6)-ubiquitinyl-L-lysine.</text>
        <dbReference type="EC" id="2.3.2.31"/>
    </reaction>
</comment>
<dbReference type="InterPro" id="IPR031127">
    <property type="entry name" value="E3_UB_ligase_RBR"/>
</dbReference>
<comment type="similarity">
    <text evidence="10">Belongs to the RBR family. RNF14 subfamily.</text>
</comment>
<dbReference type="CDD" id="cd16628">
    <property type="entry name" value="RING-HC_RBR_RNF14"/>
    <property type="match status" value="1"/>
</dbReference>
<keyword evidence="9" id="KW-0862">Zinc</keyword>
<dbReference type="InterPro" id="IPR031128">
    <property type="entry name" value="RNF14_RING-HC_Zfn"/>
</dbReference>
<keyword evidence="6" id="KW-0677">Repeat</keyword>
<dbReference type="GO" id="GO:0061630">
    <property type="term" value="F:ubiquitin protein ligase activity"/>
    <property type="evidence" value="ECO:0007669"/>
    <property type="project" value="UniProtKB-EC"/>
</dbReference>
<dbReference type="CDD" id="cd20341">
    <property type="entry name" value="BRcat_RBR_RNF14"/>
    <property type="match status" value="1"/>
</dbReference>
<evidence type="ECO:0000256" key="6">
    <source>
        <dbReference type="ARBA" id="ARBA00022737"/>
    </source>
</evidence>
<keyword evidence="8" id="KW-0833">Ubl conjugation pathway</keyword>
<dbReference type="InterPro" id="IPR002867">
    <property type="entry name" value="IBR_dom"/>
</dbReference>
<comment type="pathway">
    <text evidence="2">Protein modification; protein ubiquitination.</text>
</comment>
<dbReference type="InterPro" id="IPR044066">
    <property type="entry name" value="TRIAD_supradom"/>
</dbReference>
<protein>
    <recommendedName>
        <fullName evidence="3">RBR-type E3 ubiquitin transferase</fullName>
        <ecNumber evidence="3">2.3.2.31</ecNumber>
    </recommendedName>
</protein>
<dbReference type="GO" id="GO:0008270">
    <property type="term" value="F:zinc ion binding"/>
    <property type="evidence" value="ECO:0007669"/>
    <property type="project" value="UniProtKB-KW"/>
</dbReference>
<dbReference type="Proteomes" id="UP000749559">
    <property type="component" value="Unassembled WGS sequence"/>
</dbReference>
<dbReference type="SUPFAM" id="SSF54495">
    <property type="entry name" value="UBC-like"/>
    <property type="match status" value="1"/>
</dbReference>
<dbReference type="PANTHER" id="PTHR11685">
    <property type="entry name" value="RBR FAMILY RING FINGER AND IBR DOMAIN-CONTAINING"/>
    <property type="match status" value="1"/>
</dbReference>